<reference evidence="4" key="2">
    <citation type="submission" date="2023-01" db="EMBL/GenBank/DDBJ databases">
        <authorList>
            <person name="Petersen C."/>
        </authorList>
    </citation>
    <scope>NUCLEOTIDE SEQUENCE</scope>
    <source>
        <strain evidence="4">IBT 12815</strain>
    </source>
</reference>
<dbReference type="RefSeq" id="XP_056749158.1">
    <property type="nucleotide sequence ID" value="XM_056900490.1"/>
</dbReference>
<feature type="non-terminal residue" evidence="4">
    <location>
        <position position="278"/>
    </location>
</feature>
<dbReference type="Pfam" id="PF00106">
    <property type="entry name" value="adh_short"/>
    <property type="match status" value="1"/>
</dbReference>
<name>A0AAD6GWL1_9EURO</name>
<comment type="caution">
    <text evidence="4">The sequence shown here is derived from an EMBL/GenBank/DDBJ whole genome shotgun (WGS) entry which is preliminary data.</text>
</comment>
<evidence type="ECO:0000256" key="2">
    <source>
        <dbReference type="ARBA" id="ARBA00023002"/>
    </source>
</evidence>
<reference evidence="4" key="1">
    <citation type="journal article" date="2023" name="IMA Fungus">
        <title>Comparative genomic study of the Penicillium genus elucidates a diverse pangenome and 15 lateral gene transfer events.</title>
        <authorList>
            <person name="Petersen C."/>
            <person name="Sorensen T."/>
            <person name="Nielsen M.R."/>
            <person name="Sondergaard T.E."/>
            <person name="Sorensen J.L."/>
            <person name="Fitzpatrick D.A."/>
            <person name="Frisvad J.C."/>
            <person name="Nielsen K.L."/>
        </authorList>
    </citation>
    <scope>NUCLEOTIDE SEQUENCE</scope>
    <source>
        <strain evidence="4">IBT 12815</strain>
    </source>
</reference>
<dbReference type="InterPro" id="IPR051911">
    <property type="entry name" value="SDR_oxidoreductase"/>
</dbReference>
<evidence type="ECO:0000313" key="4">
    <source>
        <dbReference type="EMBL" id="KAJ5592532.1"/>
    </source>
</evidence>
<dbReference type="PANTHER" id="PTHR43976:SF16">
    <property type="entry name" value="SHORT-CHAIN DEHYDROGENASE_REDUCTASE FAMILY PROTEIN"/>
    <property type="match status" value="1"/>
</dbReference>
<dbReference type="GO" id="GO:0016491">
    <property type="term" value="F:oxidoreductase activity"/>
    <property type="evidence" value="ECO:0007669"/>
    <property type="project" value="UniProtKB-KW"/>
</dbReference>
<dbReference type="AlphaFoldDB" id="A0AAD6GWL1"/>
<dbReference type="PANTHER" id="PTHR43976">
    <property type="entry name" value="SHORT CHAIN DEHYDROGENASE"/>
    <property type="match status" value="1"/>
</dbReference>
<evidence type="ECO:0000256" key="3">
    <source>
        <dbReference type="RuleBase" id="RU000363"/>
    </source>
</evidence>
<dbReference type="PRINTS" id="PR00080">
    <property type="entry name" value="SDRFAMILY"/>
</dbReference>
<evidence type="ECO:0000256" key="1">
    <source>
        <dbReference type="ARBA" id="ARBA00006484"/>
    </source>
</evidence>
<dbReference type="GeneID" id="81590732"/>
<comment type="similarity">
    <text evidence="1 3">Belongs to the short-chain dehydrogenases/reductases (SDR) family.</text>
</comment>
<dbReference type="EMBL" id="JAQJAE010000005">
    <property type="protein sequence ID" value="KAJ5592532.1"/>
    <property type="molecule type" value="Genomic_DNA"/>
</dbReference>
<accession>A0AAD6GWL1</accession>
<dbReference type="Proteomes" id="UP001213799">
    <property type="component" value="Unassembled WGS sequence"/>
</dbReference>
<protein>
    <recommendedName>
        <fullName evidence="6">NAD(P)-binding protein</fullName>
    </recommendedName>
</protein>
<dbReference type="SUPFAM" id="SSF51735">
    <property type="entry name" value="NAD(P)-binding Rossmann-fold domains"/>
    <property type="match status" value="1"/>
</dbReference>
<dbReference type="PRINTS" id="PR00081">
    <property type="entry name" value="GDHRDH"/>
</dbReference>
<dbReference type="InterPro" id="IPR036291">
    <property type="entry name" value="NAD(P)-bd_dom_sf"/>
</dbReference>
<organism evidence="4 5">
    <name type="scientific">Penicillium hordei</name>
    <dbReference type="NCBI Taxonomy" id="40994"/>
    <lineage>
        <taxon>Eukaryota</taxon>
        <taxon>Fungi</taxon>
        <taxon>Dikarya</taxon>
        <taxon>Ascomycota</taxon>
        <taxon>Pezizomycotina</taxon>
        <taxon>Eurotiomycetes</taxon>
        <taxon>Eurotiomycetidae</taxon>
        <taxon>Eurotiales</taxon>
        <taxon>Aspergillaceae</taxon>
        <taxon>Penicillium</taxon>
    </lineage>
</organism>
<proteinExistence type="inferred from homology"/>
<dbReference type="Gene3D" id="3.40.50.720">
    <property type="entry name" value="NAD(P)-binding Rossmann-like Domain"/>
    <property type="match status" value="1"/>
</dbReference>
<sequence>YSSVPQLTSTVHNMSSPVWLITGASNGFGLGMCLHVLRAGHRVIGSVRSKTKAATAVEQIERAGGSVIELDMTESQASIASKIHALGRIDYLINVAGYSILAACEDITDKEATLQMSTNFFGPLYTTGAAQDPLPACSVYSASKAALEAASEALAKEVAPHNIRVLIVEPGNFRTNFVGALVDASPDPATVAPHYDDPVGIVMRKFLTVHGKQPGDPQKGVERIFEVVTGTGMAGPLAGKISRLVLGSDAYARMQKSCERFGNDLSLQEEVALSTNYA</sequence>
<evidence type="ECO:0000313" key="5">
    <source>
        <dbReference type="Proteomes" id="UP001213799"/>
    </source>
</evidence>
<keyword evidence="2" id="KW-0560">Oxidoreductase</keyword>
<gene>
    <name evidence="4" type="ORF">N7537_009436</name>
</gene>
<evidence type="ECO:0008006" key="6">
    <source>
        <dbReference type="Google" id="ProtNLM"/>
    </source>
</evidence>
<dbReference type="InterPro" id="IPR002347">
    <property type="entry name" value="SDR_fam"/>
</dbReference>
<keyword evidence="5" id="KW-1185">Reference proteome</keyword>